<dbReference type="RefSeq" id="WP_115475921.1">
    <property type="nucleotide sequence ID" value="NZ_QWGP01000037.1"/>
</dbReference>
<dbReference type="Pfam" id="PF07694">
    <property type="entry name" value="5TM-5TMR_LYT"/>
    <property type="match status" value="1"/>
</dbReference>
<organism evidence="9 10">
    <name type="scientific">Cereibacter sphaeroides</name>
    <name type="common">Rhodobacter sphaeroides</name>
    <dbReference type="NCBI Taxonomy" id="1063"/>
    <lineage>
        <taxon>Bacteria</taxon>
        <taxon>Pseudomonadati</taxon>
        <taxon>Pseudomonadota</taxon>
        <taxon>Alphaproteobacteria</taxon>
        <taxon>Rhodobacterales</taxon>
        <taxon>Paracoccaceae</taxon>
        <taxon>Cereibacter</taxon>
    </lineage>
</organism>
<dbReference type="GO" id="GO:0000155">
    <property type="term" value="F:phosphorelay sensor kinase activity"/>
    <property type="evidence" value="ECO:0007669"/>
    <property type="project" value="InterPro"/>
</dbReference>
<dbReference type="SMART" id="SM00267">
    <property type="entry name" value="GGDEF"/>
    <property type="match status" value="1"/>
</dbReference>
<dbReference type="NCBIfam" id="TIGR00254">
    <property type="entry name" value="GGDEF"/>
    <property type="match status" value="1"/>
</dbReference>
<dbReference type="InterPro" id="IPR043128">
    <property type="entry name" value="Rev_trsase/Diguanyl_cyclase"/>
</dbReference>
<evidence type="ECO:0000256" key="5">
    <source>
        <dbReference type="ARBA" id="ARBA00022989"/>
    </source>
</evidence>
<evidence type="ECO:0000256" key="2">
    <source>
        <dbReference type="ARBA" id="ARBA00012528"/>
    </source>
</evidence>
<dbReference type="Pfam" id="PF00990">
    <property type="entry name" value="GGDEF"/>
    <property type="match status" value="1"/>
</dbReference>
<feature type="transmembrane region" description="Helical" evidence="7">
    <location>
        <begin position="100"/>
        <end position="118"/>
    </location>
</feature>
<evidence type="ECO:0000313" key="9">
    <source>
        <dbReference type="EMBL" id="RHZ91183.1"/>
    </source>
</evidence>
<accession>A0AAX1UFF6</accession>
<dbReference type="EMBL" id="QWGP01000037">
    <property type="protein sequence ID" value="RHZ91183.1"/>
    <property type="molecule type" value="Genomic_DNA"/>
</dbReference>
<evidence type="ECO:0000256" key="7">
    <source>
        <dbReference type="SAM" id="Phobius"/>
    </source>
</evidence>
<evidence type="ECO:0000256" key="1">
    <source>
        <dbReference type="ARBA" id="ARBA00004651"/>
    </source>
</evidence>
<evidence type="ECO:0000256" key="6">
    <source>
        <dbReference type="ARBA" id="ARBA00023136"/>
    </source>
</evidence>
<feature type="transmembrane region" description="Helical" evidence="7">
    <location>
        <begin position="67"/>
        <end position="88"/>
    </location>
</feature>
<feature type="transmembrane region" description="Helical" evidence="7">
    <location>
        <begin position="36"/>
        <end position="55"/>
    </location>
</feature>
<dbReference type="PANTHER" id="PTHR45138:SF24">
    <property type="entry name" value="DIGUANYLATE CYCLASE DGCC-RELATED"/>
    <property type="match status" value="1"/>
</dbReference>
<dbReference type="InterPro" id="IPR050469">
    <property type="entry name" value="Diguanylate_Cyclase"/>
</dbReference>
<dbReference type="GO" id="GO:1902201">
    <property type="term" value="P:negative regulation of bacterial-type flagellum-dependent cell motility"/>
    <property type="evidence" value="ECO:0007669"/>
    <property type="project" value="TreeGrafter"/>
</dbReference>
<feature type="transmembrane region" description="Helical" evidence="7">
    <location>
        <begin position="7"/>
        <end position="24"/>
    </location>
</feature>
<dbReference type="CDD" id="cd01949">
    <property type="entry name" value="GGDEF"/>
    <property type="match status" value="1"/>
</dbReference>
<dbReference type="GO" id="GO:0005886">
    <property type="term" value="C:plasma membrane"/>
    <property type="evidence" value="ECO:0007669"/>
    <property type="project" value="UniProtKB-SubCell"/>
</dbReference>
<dbReference type="InterPro" id="IPR000160">
    <property type="entry name" value="GGDEF_dom"/>
</dbReference>
<name>A0AAX1UFF6_CERSP</name>
<dbReference type="SUPFAM" id="SSF55073">
    <property type="entry name" value="Nucleotide cyclase"/>
    <property type="match status" value="1"/>
</dbReference>
<dbReference type="Proteomes" id="UP000266305">
    <property type="component" value="Unassembled WGS sequence"/>
</dbReference>
<dbReference type="AlphaFoldDB" id="A0AAX1UFF6"/>
<evidence type="ECO:0000259" key="8">
    <source>
        <dbReference type="PROSITE" id="PS50887"/>
    </source>
</evidence>
<dbReference type="PANTHER" id="PTHR45138">
    <property type="entry name" value="REGULATORY COMPONENTS OF SENSORY TRANSDUCTION SYSTEM"/>
    <property type="match status" value="1"/>
</dbReference>
<feature type="domain" description="GGDEF" evidence="8">
    <location>
        <begin position="225"/>
        <end position="357"/>
    </location>
</feature>
<dbReference type="FunFam" id="3.30.70.270:FF:000001">
    <property type="entry name" value="Diguanylate cyclase domain protein"/>
    <property type="match status" value="1"/>
</dbReference>
<keyword evidence="4 7" id="KW-0812">Transmembrane</keyword>
<protein>
    <recommendedName>
        <fullName evidence="2">diguanylate cyclase</fullName>
        <ecNumber evidence="2">2.7.7.65</ecNumber>
    </recommendedName>
</protein>
<keyword evidence="3" id="KW-1003">Cell membrane</keyword>
<sequence>MPVLLHIVDSCALMAGIVLLFGYVQRHMPSRLLRSIVSGILFGLGAMLSMNEPLVVVPGAIFDDRCLFIGFAGAFVGPSGAVAALAVGAATRLLIDTTPAAIIGVLSMAGAAAAGLIWSRWRVTNMKPWMCHLLLGSMISVPLLLIVFVPLPENESPSLTLVIASLTLNNVAGSLLLGGILTQERRRAKLERVSQKNAETDPLTGLLNRRTFETLFSVAEATPGPGTGLLLIDIDHFKAINDRHGHLVGDRALQAVASLMIKSVRGCDSVVRYGGEEFVIILPGVREEDVRSMADRLCASLRTLLEVGDRRLYITASVGGAHAEPGKTTLSELLQRADESLYSAKTSGRDRAVCLPRHCGGPSNLADHELDAART</sequence>
<keyword evidence="6 7" id="KW-0472">Membrane</keyword>
<gene>
    <name evidence="9" type="ORF">D1114_20715</name>
</gene>
<dbReference type="InterPro" id="IPR029787">
    <property type="entry name" value="Nucleotide_cyclase"/>
</dbReference>
<evidence type="ECO:0000256" key="4">
    <source>
        <dbReference type="ARBA" id="ARBA00022692"/>
    </source>
</evidence>
<dbReference type="GO" id="GO:0071555">
    <property type="term" value="P:cell wall organization"/>
    <property type="evidence" value="ECO:0007669"/>
    <property type="project" value="InterPro"/>
</dbReference>
<reference evidence="9 10" key="1">
    <citation type="submission" date="2018-08" db="EMBL/GenBank/DDBJ databases">
        <title>Draft genome sequence of Rhodobacter sphaeroides FY.</title>
        <authorList>
            <person name="Rayyan A."/>
            <person name="Meyer T.E."/>
            <person name="Kyndt J.A."/>
        </authorList>
    </citation>
    <scope>NUCLEOTIDE SEQUENCE [LARGE SCALE GENOMIC DNA]</scope>
    <source>
        <strain evidence="9 10">FY</strain>
    </source>
</reference>
<dbReference type="InterPro" id="IPR011620">
    <property type="entry name" value="Sig_transdc_His_kinase_LytS_TM"/>
</dbReference>
<proteinExistence type="predicted"/>
<feature type="transmembrane region" description="Helical" evidence="7">
    <location>
        <begin position="130"/>
        <end position="149"/>
    </location>
</feature>
<dbReference type="GO" id="GO:0043709">
    <property type="term" value="P:cell adhesion involved in single-species biofilm formation"/>
    <property type="evidence" value="ECO:0007669"/>
    <property type="project" value="TreeGrafter"/>
</dbReference>
<dbReference type="PROSITE" id="PS50887">
    <property type="entry name" value="GGDEF"/>
    <property type="match status" value="1"/>
</dbReference>
<dbReference type="GO" id="GO:0052621">
    <property type="term" value="F:diguanylate cyclase activity"/>
    <property type="evidence" value="ECO:0007669"/>
    <property type="project" value="UniProtKB-EC"/>
</dbReference>
<evidence type="ECO:0000313" key="10">
    <source>
        <dbReference type="Proteomes" id="UP000266305"/>
    </source>
</evidence>
<feature type="transmembrane region" description="Helical" evidence="7">
    <location>
        <begin position="161"/>
        <end position="182"/>
    </location>
</feature>
<comment type="subcellular location">
    <subcellularLocation>
        <location evidence="1">Cell membrane</location>
        <topology evidence="1">Multi-pass membrane protein</topology>
    </subcellularLocation>
</comment>
<comment type="caution">
    <text evidence="9">The sequence shown here is derived from an EMBL/GenBank/DDBJ whole genome shotgun (WGS) entry which is preliminary data.</text>
</comment>
<evidence type="ECO:0000256" key="3">
    <source>
        <dbReference type="ARBA" id="ARBA00022475"/>
    </source>
</evidence>
<dbReference type="EC" id="2.7.7.65" evidence="2"/>
<keyword evidence="5 7" id="KW-1133">Transmembrane helix</keyword>
<dbReference type="Gene3D" id="3.30.70.270">
    <property type="match status" value="1"/>
</dbReference>